<reference evidence="4" key="2">
    <citation type="journal article" date="2018" name="Nat. Microbiol.">
        <title>Leveraging single-cell genomics to expand the fungal tree of life.</title>
        <authorList>
            <person name="Ahrendt S.R."/>
            <person name="Quandt C.A."/>
            <person name="Ciobanu D."/>
            <person name="Clum A."/>
            <person name="Salamov A."/>
            <person name="Andreopoulos B."/>
            <person name="Cheng J.F."/>
            <person name="Woyke T."/>
            <person name="Pelin A."/>
            <person name="Henrissat B."/>
            <person name="Reynolds N.K."/>
            <person name="Benny G.L."/>
            <person name="Smith M.E."/>
            <person name="James T.Y."/>
            <person name="Grigoriev I.V."/>
        </authorList>
    </citation>
    <scope>NUCLEOTIDE SEQUENCE [LARGE SCALE GENOMIC DNA]</scope>
    <source>
        <strain evidence="4">CSF55</strain>
    </source>
</reference>
<evidence type="ECO:0000313" key="4">
    <source>
        <dbReference type="Proteomes" id="UP000281549"/>
    </source>
</evidence>
<evidence type="ECO:0000313" key="2">
    <source>
        <dbReference type="EMBL" id="RKP16211.1"/>
    </source>
</evidence>
<dbReference type="Proteomes" id="UP000281549">
    <property type="component" value="Unassembled WGS sequence"/>
</dbReference>
<proteinExistence type="predicted"/>
<gene>
    <name evidence="1" type="ORF">O9G_002331</name>
    <name evidence="2" type="ORF">ROZALSC1DRAFT_31759</name>
</gene>
<reference evidence="1 3" key="1">
    <citation type="journal article" date="2013" name="Curr. Biol.">
        <title>Shared signatures of parasitism and phylogenomics unite Cryptomycota and microsporidia.</title>
        <authorList>
            <person name="James T.Y."/>
            <person name="Pelin A."/>
            <person name="Bonen L."/>
            <person name="Ahrendt S."/>
            <person name="Sain D."/>
            <person name="Corradi N."/>
            <person name="Stajich J.E."/>
        </authorList>
    </citation>
    <scope>NUCLEOTIDE SEQUENCE [LARGE SCALE GENOMIC DNA]</scope>
    <source>
        <strain evidence="1">CSF55</strain>
        <strain evidence="1">CSF55</strain>
    </source>
</reference>
<sequence>MINLACRRRSKTYAPVVKIIFLVDTGSPVTYLSKDAIEALIGKKSENLPSSIHVLIQQQEIAVECHMSPEKSYFADVNVLGINFLSKLGLTMSMDFKMDQFTLNK</sequence>
<accession>A0A075B2A9</accession>
<dbReference type="EMBL" id="KE560467">
    <property type="protein sequence ID" value="EPZ36720.1"/>
    <property type="molecule type" value="Genomic_DNA"/>
</dbReference>
<dbReference type="AlphaFoldDB" id="A0A075B2A9"/>
<dbReference type="STRING" id="988480.A0A075B2A9"/>
<keyword evidence="3" id="KW-1185">Reference proteome</keyword>
<evidence type="ECO:0000313" key="3">
    <source>
        <dbReference type="Proteomes" id="UP000030755"/>
    </source>
</evidence>
<dbReference type="EMBL" id="ML006830">
    <property type="protein sequence ID" value="RKP16211.1"/>
    <property type="molecule type" value="Genomic_DNA"/>
</dbReference>
<name>A0A075B2A9_ROZAC</name>
<organism evidence="1 3">
    <name type="scientific">Rozella allomycis (strain CSF55)</name>
    <dbReference type="NCBI Taxonomy" id="988480"/>
    <lineage>
        <taxon>Eukaryota</taxon>
        <taxon>Fungi</taxon>
        <taxon>Fungi incertae sedis</taxon>
        <taxon>Cryptomycota</taxon>
        <taxon>Cryptomycota incertae sedis</taxon>
        <taxon>Rozella</taxon>
    </lineage>
</organism>
<dbReference type="OrthoDB" id="422081at2759"/>
<evidence type="ECO:0000313" key="1">
    <source>
        <dbReference type="EMBL" id="EPZ36720.1"/>
    </source>
</evidence>
<dbReference type="SUPFAM" id="SSF50630">
    <property type="entry name" value="Acid proteases"/>
    <property type="match status" value="1"/>
</dbReference>
<dbReference type="HOGENOM" id="CLU_2280041_0_0_1"/>
<evidence type="ECO:0008006" key="5">
    <source>
        <dbReference type="Google" id="ProtNLM"/>
    </source>
</evidence>
<dbReference type="InterPro" id="IPR021109">
    <property type="entry name" value="Peptidase_aspartic_dom_sf"/>
</dbReference>
<reference evidence="2" key="3">
    <citation type="submission" date="2018-08" db="EMBL/GenBank/DDBJ databases">
        <title>Leveraging single-cell genomics to expand the Fungal Tree of Life.</title>
        <authorList>
            <consortium name="DOE Joint Genome Institute"/>
            <person name="Ahrendt S.R."/>
            <person name="Quandt C.A."/>
            <person name="Ciobanu D."/>
            <person name="Clum A."/>
            <person name="Salamov A."/>
            <person name="Andreopoulos B."/>
            <person name="Cheng J.-F."/>
            <person name="Woyke T."/>
            <person name="Pelin A."/>
            <person name="Henrissat B."/>
            <person name="Reynolds N."/>
            <person name="Benny G.L."/>
            <person name="Smith M.E."/>
            <person name="James T.Y."/>
            <person name="Grigoriev I.V."/>
        </authorList>
    </citation>
    <scope>NUCLEOTIDE SEQUENCE</scope>
    <source>
        <strain evidence="2">CSF55</strain>
    </source>
</reference>
<protein>
    <recommendedName>
        <fullName evidence="5">Peptidase A2 domain-containing protein</fullName>
    </recommendedName>
</protein>
<dbReference type="Proteomes" id="UP000030755">
    <property type="component" value="Unassembled WGS sequence"/>
</dbReference>